<protein>
    <submittedName>
        <fullName evidence="5">Tyrosine-type recombinase/integrase</fullName>
    </submittedName>
</protein>
<dbReference type="InterPro" id="IPR050090">
    <property type="entry name" value="Tyrosine_recombinase_XerCD"/>
</dbReference>
<evidence type="ECO:0000259" key="4">
    <source>
        <dbReference type="PROSITE" id="PS51898"/>
    </source>
</evidence>
<keyword evidence="1" id="KW-0238">DNA-binding</keyword>
<dbReference type="PROSITE" id="PS51898">
    <property type="entry name" value="TYR_RECOMBINASE"/>
    <property type="match status" value="1"/>
</dbReference>
<keyword evidence="6" id="KW-1185">Reference proteome</keyword>
<dbReference type="Gene3D" id="1.10.443.10">
    <property type="entry name" value="Intergrase catalytic core"/>
    <property type="match status" value="1"/>
</dbReference>
<dbReference type="InterPro" id="IPR013762">
    <property type="entry name" value="Integrase-like_cat_sf"/>
</dbReference>
<dbReference type="CDD" id="cd01189">
    <property type="entry name" value="INT_ICEBs1_C_like"/>
    <property type="match status" value="1"/>
</dbReference>
<accession>A0ABW7RDB6</accession>
<sequence length="551" mass="61677">MASTTTGGTVTRRCSCRNPATGKNYGKACPKLANRRHGNWSIRHELVNRSDGTRREFRRSGFESSTDATKELGKVRALLAIPDEDDQAGHLAISDMLEDCSKKKGPLPDYDETRRRLSAGQALNSKMSVAEWLDLWLAGKKRLRVGGYKRYECDVRVHLKPHLGEIRLDKLNVPHLDRMFDAINEANIEIQEQNSQRRAAVDELKTIPWKGAENRARRKWLKAAIDQMPPFRRVTTVNTQHHIKATLRAALNTAIAQRIIPNYNPAEHVELQPGTKPKALVWTDERVAHWLATGEKPSPVMVWTPEQTGKFLDHIVGDRLEAMWRMIAFRGLRRGEGCAPRWIDYSKKSRSLEIATQLVQDGWEILEGLPKTNSGIRSIALDEETVDLIELRKVAQEEEKRKWDDAWQDTGRIFTEEDGSLLHPGKISDLFERLVTEAGLPPIRLHDLRHGAATLMLAADVDIKVVSETLGHSDTRITRDIYQSVLDDLARAAAEAVVKLVPRAPRAIRTAIERRAARPVPAIGTPEGCTCSCTCGAAGREGRMTAAGEAG</sequence>
<dbReference type="Pfam" id="PF00589">
    <property type="entry name" value="Phage_integrase"/>
    <property type="match status" value="1"/>
</dbReference>
<name>A0ABW7RDB6_9ACTN</name>
<dbReference type="InterPro" id="IPR011010">
    <property type="entry name" value="DNA_brk_join_enz"/>
</dbReference>
<keyword evidence="3" id="KW-0175">Coiled coil</keyword>
<dbReference type="SUPFAM" id="SSF56349">
    <property type="entry name" value="DNA breaking-rejoining enzymes"/>
    <property type="match status" value="1"/>
</dbReference>
<comment type="caution">
    <text evidence="5">The sequence shown here is derived from an EMBL/GenBank/DDBJ whole genome shotgun (WGS) entry which is preliminary data.</text>
</comment>
<feature type="domain" description="Tyr recombinase" evidence="4">
    <location>
        <begin position="298"/>
        <end position="495"/>
    </location>
</feature>
<dbReference type="Gene3D" id="1.10.150.130">
    <property type="match status" value="1"/>
</dbReference>
<organism evidence="5 6">
    <name type="scientific">Streptomyces celluloflavus</name>
    <dbReference type="NCBI Taxonomy" id="58344"/>
    <lineage>
        <taxon>Bacteria</taxon>
        <taxon>Bacillati</taxon>
        <taxon>Actinomycetota</taxon>
        <taxon>Actinomycetes</taxon>
        <taxon>Kitasatosporales</taxon>
        <taxon>Streptomycetaceae</taxon>
        <taxon>Streptomyces</taxon>
    </lineage>
</organism>
<keyword evidence="2" id="KW-0233">DNA recombination</keyword>
<evidence type="ECO:0000313" key="5">
    <source>
        <dbReference type="EMBL" id="MFH8586051.1"/>
    </source>
</evidence>
<dbReference type="PANTHER" id="PTHR30349:SF91">
    <property type="entry name" value="INTA PROTEIN"/>
    <property type="match status" value="1"/>
</dbReference>
<dbReference type="PANTHER" id="PTHR30349">
    <property type="entry name" value="PHAGE INTEGRASE-RELATED"/>
    <property type="match status" value="1"/>
</dbReference>
<feature type="coiled-coil region" evidence="3">
    <location>
        <begin position="176"/>
        <end position="203"/>
    </location>
</feature>
<evidence type="ECO:0000313" key="6">
    <source>
        <dbReference type="Proteomes" id="UP001610990"/>
    </source>
</evidence>
<reference evidence="5 6" key="1">
    <citation type="submission" date="2024-10" db="EMBL/GenBank/DDBJ databases">
        <title>The Natural Products Discovery Center: Release of the First 8490 Sequenced Strains for Exploring Actinobacteria Biosynthetic Diversity.</title>
        <authorList>
            <person name="Kalkreuter E."/>
            <person name="Kautsar S.A."/>
            <person name="Yang D."/>
            <person name="Bader C.D."/>
            <person name="Teijaro C.N."/>
            <person name="Fluegel L."/>
            <person name="Davis C.M."/>
            <person name="Simpson J.R."/>
            <person name="Lauterbach L."/>
            <person name="Steele A.D."/>
            <person name="Gui C."/>
            <person name="Meng S."/>
            <person name="Li G."/>
            <person name="Viehrig K."/>
            <person name="Ye F."/>
            <person name="Su P."/>
            <person name="Kiefer A.F."/>
            <person name="Nichols A."/>
            <person name="Cepeda A.J."/>
            <person name="Yan W."/>
            <person name="Fan B."/>
            <person name="Jiang Y."/>
            <person name="Adhikari A."/>
            <person name="Zheng C.-J."/>
            <person name="Schuster L."/>
            <person name="Cowan T.M."/>
            <person name="Smanski M.J."/>
            <person name="Chevrette M.G."/>
            <person name="De Carvalho L.P.S."/>
            <person name="Shen B."/>
        </authorList>
    </citation>
    <scope>NUCLEOTIDE SEQUENCE [LARGE SCALE GENOMIC DNA]</scope>
    <source>
        <strain evidence="5 6">NPDC018013</strain>
    </source>
</reference>
<dbReference type="InterPro" id="IPR002104">
    <property type="entry name" value="Integrase_catalytic"/>
</dbReference>
<proteinExistence type="predicted"/>
<dbReference type="EMBL" id="JBIRGH010000009">
    <property type="protein sequence ID" value="MFH8586051.1"/>
    <property type="molecule type" value="Genomic_DNA"/>
</dbReference>
<evidence type="ECO:0000256" key="1">
    <source>
        <dbReference type="ARBA" id="ARBA00023125"/>
    </source>
</evidence>
<dbReference type="RefSeq" id="WP_397673056.1">
    <property type="nucleotide sequence ID" value="NZ_JBIRGH010000009.1"/>
</dbReference>
<gene>
    <name evidence="5" type="ORF">ACH4GP_16815</name>
</gene>
<evidence type="ECO:0000256" key="2">
    <source>
        <dbReference type="ARBA" id="ARBA00023172"/>
    </source>
</evidence>
<dbReference type="Proteomes" id="UP001610990">
    <property type="component" value="Unassembled WGS sequence"/>
</dbReference>
<dbReference type="InterPro" id="IPR010998">
    <property type="entry name" value="Integrase_recombinase_N"/>
</dbReference>
<evidence type="ECO:0000256" key="3">
    <source>
        <dbReference type="SAM" id="Coils"/>
    </source>
</evidence>